<dbReference type="Proteomes" id="UP000268285">
    <property type="component" value="Unassembled WGS sequence"/>
</dbReference>
<dbReference type="OrthoDB" id="4743014at2"/>
<dbReference type="Gene3D" id="1.10.287.850">
    <property type="entry name" value="HP0062-like domain"/>
    <property type="match status" value="1"/>
</dbReference>
<feature type="domain" description="PE" evidence="1">
    <location>
        <begin position="4"/>
        <end position="94"/>
    </location>
</feature>
<name>A0A498R0F8_9MYCO</name>
<keyword evidence="3" id="KW-1185">Reference proteome</keyword>
<evidence type="ECO:0000259" key="1">
    <source>
        <dbReference type="Pfam" id="PF00934"/>
    </source>
</evidence>
<dbReference type="RefSeq" id="WP_063468529.1">
    <property type="nucleotide sequence ID" value="NZ_UPHN01000175.1"/>
</dbReference>
<gene>
    <name evidence="2" type="ORF">LAUMK142_05304</name>
</gene>
<accession>A0A498R0F8</accession>
<dbReference type="InterPro" id="IPR000084">
    <property type="entry name" value="PE-PGRS_N"/>
</dbReference>
<evidence type="ECO:0000313" key="3">
    <source>
        <dbReference type="Proteomes" id="UP000268285"/>
    </source>
</evidence>
<dbReference type="SUPFAM" id="SSF140459">
    <property type="entry name" value="PE/PPE dimer-like"/>
    <property type="match status" value="1"/>
</dbReference>
<evidence type="ECO:0000313" key="2">
    <source>
        <dbReference type="EMBL" id="VBA55911.1"/>
    </source>
</evidence>
<dbReference type="EMBL" id="UPHU01000001">
    <property type="protein sequence ID" value="VBA55911.1"/>
    <property type="molecule type" value="Genomic_DNA"/>
</dbReference>
<dbReference type="Pfam" id="PF00934">
    <property type="entry name" value="PE"/>
    <property type="match status" value="1"/>
</dbReference>
<protein>
    <submittedName>
        <fullName evidence="2">PE family protein PE13</fullName>
    </submittedName>
</protein>
<organism evidence="2 3">
    <name type="scientific">Mycobacterium pseudokansasii</name>
    <dbReference type="NCBI Taxonomy" id="2341080"/>
    <lineage>
        <taxon>Bacteria</taxon>
        <taxon>Bacillati</taxon>
        <taxon>Actinomycetota</taxon>
        <taxon>Actinomycetes</taxon>
        <taxon>Mycobacteriales</taxon>
        <taxon>Mycobacteriaceae</taxon>
        <taxon>Mycobacterium</taxon>
    </lineage>
</organism>
<dbReference type="AlphaFoldDB" id="A0A498R0F8"/>
<dbReference type="InterPro" id="IPR038332">
    <property type="entry name" value="PPE_sf"/>
</dbReference>
<proteinExistence type="predicted"/>
<reference evidence="2 3" key="1">
    <citation type="submission" date="2018-09" db="EMBL/GenBank/DDBJ databases">
        <authorList>
            <person name="Tagini F."/>
        </authorList>
    </citation>
    <scope>NUCLEOTIDE SEQUENCE [LARGE SCALE GENOMIC DNA]</scope>
    <source>
        <strain evidence="2 3">MK142</strain>
    </source>
</reference>
<sequence length="99" mass="10187">MSILTTEPEMLQSAATKLHALGSSMICRNAAAAAATMNVIPPAAEEVSVLTAMHFAAHAKAFQVVYARAIAIHEAFVATLAACGDSYIAVEATNKVGLA</sequence>